<dbReference type="Pfam" id="PF03259">
    <property type="entry name" value="Robl_LC7"/>
    <property type="match status" value="1"/>
</dbReference>
<reference evidence="2 3" key="1">
    <citation type="submission" date="2014-12" db="EMBL/GenBank/DDBJ databases">
        <title>Genomes of Geoalkalibacter ferrihydriticus and Geoalkalibacter subterraneus, two haloalkaliphilic metal-reducing members of the Geobacteraceae.</title>
        <authorList>
            <person name="Badalamenti J.P."/>
            <person name="Torres C.I."/>
            <person name="Krajmalnik-Brown R."/>
            <person name="Bond D.R."/>
        </authorList>
    </citation>
    <scope>NUCLEOTIDE SEQUENCE [LARGE SCALE GENOMIC DNA]</scope>
    <source>
        <strain evidence="2 3">DSM 17813</strain>
    </source>
</reference>
<proteinExistence type="predicted"/>
<protein>
    <recommendedName>
        <fullName evidence="1">Roadblock/LAMTOR2 domain-containing protein</fullName>
    </recommendedName>
</protein>
<dbReference type="AlphaFoldDB" id="A0A0C2HQ89"/>
<dbReference type="Gene3D" id="3.30.450.30">
    <property type="entry name" value="Dynein light chain 2a, cytoplasmic"/>
    <property type="match status" value="1"/>
</dbReference>
<evidence type="ECO:0000313" key="3">
    <source>
        <dbReference type="Proteomes" id="UP000035068"/>
    </source>
</evidence>
<sequence length="119" mass="13561">MSLNTILTNIVDQIPGALGAILVDWEGEAVEHVSHMDDFELKLLGAHHGIILENLRQVAQRLDKTDVEEIVVQARRLRVLISPVSPEYFLVLTLQRRSLIAHARSVVESYRERLRLEIC</sequence>
<keyword evidence="3" id="KW-1185">Reference proteome</keyword>
<dbReference type="InterPro" id="IPR004942">
    <property type="entry name" value="Roadblock/LAMTOR2_dom"/>
</dbReference>
<feature type="domain" description="Roadblock/LAMTOR2" evidence="1">
    <location>
        <begin position="4"/>
        <end position="94"/>
    </location>
</feature>
<accession>A0A0C2HQ89</accession>
<comment type="caution">
    <text evidence="2">The sequence shown here is derived from an EMBL/GenBank/DDBJ whole genome shotgun (WGS) entry which is preliminary data.</text>
</comment>
<gene>
    <name evidence="2" type="ORF">GFER_08420</name>
</gene>
<dbReference type="Proteomes" id="UP000035068">
    <property type="component" value="Unassembled WGS sequence"/>
</dbReference>
<evidence type="ECO:0000259" key="1">
    <source>
        <dbReference type="SMART" id="SM00960"/>
    </source>
</evidence>
<dbReference type="EMBL" id="JWJD01000002">
    <property type="protein sequence ID" value="KIH77055.1"/>
    <property type="molecule type" value="Genomic_DNA"/>
</dbReference>
<dbReference type="SMART" id="SM00960">
    <property type="entry name" value="Robl_LC7"/>
    <property type="match status" value="1"/>
</dbReference>
<name>A0A0C2HQ89_9BACT</name>
<dbReference type="SUPFAM" id="SSF103196">
    <property type="entry name" value="Roadblock/LC7 domain"/>
    <property type="match status" value="1"/>
</dbReference>
<evidence type="ECO:0000313" key="2">
    <source>
        <dbReference type="EMBL" id="KIH77055.1"/>
    </source>
</evidence>
<organism evidence="2 3">
    <name type="scientific">Geoalkalibacter ferrihydriticus DSM 17813</name>
    <dbReference type="NCBI Taxonomy" id="1121915"/>
    <lineage>
        <taxon>Bacteria</taxon>
        <taxon>Pseudomonadati</taxon>
        <taxon>Thermodesulfobacteriota</taxon>
        <taxon>Desulfuromonadia</taxon>
        <taxon>Desulfuromonadales</taxon>
        <taxon>Geoalkalibacteraceae</taxon>
        <taxon>Geoalkalibacter</taxon>
    </lineage>
</organism>
<dbReference type="RefSeq" id="WP_040098315.1">
    <property type="nucleotide sequence ID" value="NZ_JWJD01000002.1"/>
</dbReference>